<dbReference type="HOGENOM" id="CLU_2146333_0_0_1"/>
<dbReference type="Proteomes" id="UP000007129">
    <property type="component" value="Unassembled WGS sequence"/>
</dbReference>
<name>K2SNM8_MACPH</name>
<comment type="caution">
    <text evidence="2">The sequence shown here is derived from an EMBL/GenBank/DDBJ whole genome shotgun (WGS) entry which is preliminary data.</text>
</comment>
<dbReference type="VEuPathDB" id="FungiDB:MPH_04396"/>
<protein>
    <submittedName>
        <fullName evidence="2">Uncharacterized protein</fullName>
    </submittedName>
</protein>
<dbReference type="EMBL" id="AHHD01000208">
    <property type="protein sequence ID" value="EKG18395.1"/>
    <property type="molecule type" value="Genomic_DNA"/>
</dbReference>
<sequence>MKNGYTVRPCLSWALSFSSTLICHAPHALRSYCHFRRNGYRKEKKKKHQTKPRGPKPGGKKLRKFAVCFKTGDVTRASLELTRHPFSACSLSLFGVDGDQQWFLMNERGISG</sequence>
<organism evidence="2 3">
    <name type="scientific">Macrophomina phaseolina (strain MS6)</name>
    <name type="common">Charcoal rot fungus</name>
    <dbReference type="NCBI Taxonomy" id="1126212"/>
    <lineage>
        <taxon>Eukaryota</taxon>
        <taxon>Fungi</taxon>
        <taxon>Dikarya</taxon>
        <taxon>Ascomycota</taxon>
        <taxon>Pezizomycotina</taxon>
        <taxon>Dothideomycetes</taxon>
        <taxon>Dothideomycetes incertae sedis</taxon>
        <taxon>Botryosphaeriales</taxon>
        <taxon>Botryosphaeriaceae</taxon>
        <taxon>Macrophomina</taxon>
    </lineage>
</organism>
<dbReference type="InParanoid" id="K2SNM8"/>
<proteinExistence type="predicted"/>
<evidence type="ECO:0000313" key="3">
    <source>
        <dbReference type="Proteomes" id="UP000007129"/>
    </source>
</evidence>
<accession>K2SNM8</accession>
<gene>
    <name evidence="2" type="ORF">MPH_04396</name>
</gene>
<reference evidence="2 3" key="1">
    <citation type="journal article" date="2012" name="BMC Genomics">
        <title>Tools to kill: Genome of one of the most destructive plant pathogenic fungi Macrophomina phaseolina.</title>
        <authorList>
            <person name="Islam M.S."/>
            <person name="Haque M.S."/>
            <person name="Islam M.M."/>
            <person name="Emdad E.M."/>
            <person name="Halim A."/>
            <person name="Hossen Q.M.M."/>
            <person name="Hossain M.Z."/>
            <person name="Ahmed B."/>
            <person name="Rahim S."/>
            <person name="Rahman M.S."/>
            <person name="Alam M.M."/>
            <person name="Hou S."/>
            <person name="Wan X."/>
            <person name="Saito J.A."/>
            <person name="Alam M."/>
        </authorList>
    </citation>
    <scope>NUCLEOTIDE SEQUENCE [LARGE SCALE GENOMIC DNA]</scope>
    <source>
        <strain evidence="2 3">MS6</strain>
    </source>
</reference>
<dbReference type="AlphaFoldDB" id="K2SNM8"/>
<feature type="region of interest" description="Disordered" evidence="1">
    <location>
        <begin position="40"/>
        <end position="61"/>
    </location>
</feature>
<evidence type="ECO:0000256" key="1">
    <source>
        <dbReference type="SAM" id="MobiDB-lite"/>
    </source>
</evidence>
<evidence type="ECO:0000313" key="2">
    <source>
        <dbReference type="EMBL" id="EKG18395.1"/>
    </source>
</evidence>